<dbReference type="GO" id="GO:0005739">
    <property type="term" value="C:mitochondrion"/>
    <property type="evidence" value="ECO:0007669"/>
    <property type="project" value="TreeGrafter"/>
</dbReference>
<dbReference type="PANTHER" id="PTHR12133:SF1">
    <property type="entry name" value="TRNA (ADENINE(58)-N(1))-METHYLTRANSFERASE, MITOCHONDRIAL"/>
    <property type="match status" value="1"/>
</dbReference>
<evidence type="ECO:0000313" key="6">
    <source>
        <dbReference type="Proteomes" id="UP000027920"/>
    </source>
</evidence>
<dbReference type="Proteomes" id="UP000027920">
    <property type="component" value="Unassembled WGS sequence"/>
</dbReference>
<proteinExistence type="predicted"/>
<dbReference type="GeneID" id="25284423"/>
<dbReference type="PROSITE" id="PS51620">
    <property type="entry name" value="SAM_TRM61"/>
    <property type="match status" value="1"/>
</dbReference>
<dbReference type="InterPro" id="IPR029063">
    <property type="entry name" value="SAM-dependent_MTases_sf"/>
</dbReference>
<evidence type="ECO:0000256" key="1">
    <source>
        <dbReference type="ARBA" id="ARBA00012796"/>
    </source>
</evidence>
<dbReference type="InterPro" id="IPR014816">
    <property type="entry name" value="tRNA_MeTrfase_Gcd14"/>
</dbReference>
<dbReference type="GO" id="GO:0160107">
    <property type="term" value="F:tRNA (adenine(58)-N1)-methyltransferase activity"/>
    <property type="evidence" value="ECO:0007669"/>
    <property type="project" value="UniProtKB-EC"/>
</dbReference>
<dbReference type="GO" id="GO:0030488">
    <property type="term" value="P:tRNA methylation"/>
    <property type="evidence" value="ECO:0007669"/>
    <property type="project" value="InterPro"/>
</dbReference>
<protein>
    <recommendedName>
        <fullName evidence="2">tRNA (adenine(58)-N(1))-methyltransferase catalytic subunit TRM61</fullName>
        <ecNumber evidence="1">2.1.1.220</ecNumber>
    </recommendedName>
    <alternativeName>
        <fullName evidence="3">tRNA(m1A58)-methyltransferase subunit TRM61</fullName>
    </alternativeName>
</protein>
<dbReference type="AlphaFoldDB" id="A0A072P510"/>
<feature type="region of interest" description="Disordered" evidence="4">
    <location>
        <begin position="341"/>
        <end position="430"/>
    </location>
</feature>
<dbReference type="EMBL" id="AMGV01000010">
    <property type="protein sequence ID" value="KEF54348.1"/>
    <property type="molecule type" value="Genomic_DNA"/>
</dbReference>
<dbReference type="GO" id="GO:0031515">
    <property type="term" value="C:tRNA (m1A) methyltransferase complex"/>
    <property type="evidence" value="ECO:0007669"/>
    <property type="project" value="InterPro"/>
</dbReference>
<dbReference type="EC" id="2.1.1.220" evidence="1"/>
<gene>
    <name evidence="5" type="ORF">A1O9_09514</name>
</gene>
<reference evidence="5 6" key="1">
    <citation type="submission" date="2013-03" db="EMBL/GenBank/DDBJ databases">
        <title>The Genome Sequence of Exophiala aquamarina CBS 119918.</title>
        <authorList>
            <consortium name="The Broad Institute Genomics Platform"/>
            <person name="Cuomo C."/>
            <person name="de Hoog S."/>
            <person name="Gorbushina A."/>
            <person name="Walker B."/>
            <person name="Young S.K."/>
            <person name="Zeng Q."/>
            <person name="Gargeya S."/>
            <person name="Fitzgerald M."/>
            <person name="Haas B."/>
            <person name="Abouelleil A."/>
            <person name="Allen A.W."/>
            <person name="Alvarado L."/>
            <person name="Arachchi H.M."/>
            <person name="Berlin A.M."/>
            <person name="Chapman S.B."/>
            <person name="Gainer-Dewar J."/>
            <person name="Goldberg J."/>
            <person name="Griggs A."/>
            <person name="Gujja S."/>
            <person name="Hansen M."/>
            <person name="Howarth C."/>
            <person name="Imamovic A."/>
            <person name="Ireland A."/>
            <person name="Larimer J."/>
            <person name="McCowan C."/>
            <person name="Murphy C."/>
            <person name="Pearson M."/>
            <person name="Poon T.W."/>
            <person name="Priest M."/>
            <person name="Roberts A."/>
            <person name="Saif S."/>
            <person name="Shea T."/>
            <person name="Sisk P."/>
            <person name="Sykes S."/>
            <person name="Wortman J."/>
            <person name="Nusbaum C."/>
            <person name="Birren B."/>
        </authorList>
    </citation>
    <scope>NUCLEOTIDE SEQUENCE [LARGE SCALE GENOMIC DNA]</scope>
    <source>
        <strain evidence="5 6">CBS 119918</strain>
    </source>
</reference>
<name>A0A072P510_9EURO</name>
<dbReference type="SUPFAM" id="SSF53335">
    <property type="entry name" value="S-adenosyl-L-methionine-dependent methyltransferases"/>
    <property type="match status" value="1"/>
</dbReference>
<comment type="caution">
    <text evidence="5">The sequence shown here is derived from an EMBL/GenBank/DDBJ whole genome shotgun (WGS) entry which is preliminary data.</text>
</comment>
<sequence>MSKVFQALRRVTNLSRCPQCNLKSTRALSTRDLSRFQEGDRFLLNKKKLSKPLTQNGQHGLDVGSIPHKDIIGREVSTPFFVRTDRGKLFRIEQPSLEQYIALTPRVVTPIYSSYAETILSLLDIHAPPFYEGDNAKETTAPSLEILDSGTGHGALTLHIARAIARANPPPLRLQIPTRSKIIESQKIDDTEYDESHQAAQAWAAWKQSRRAVVHSVEDNFATGRHAEKIVAGFRQGMYWPHVDFHNAQVGQWVQSQLAERGGESFLSHAFLDLPSVQYRLHDCFAAMRDGAKALVFVPSITQVCDCVKMVKNSRLPLSVENVVELGEGISTGRKWDVRAVTPRKSLTSPKGQRVVGPAEETDAGRVQDTDVSDGSYTRSTIIEITPDEDTTPTDAEIQGSSETGHNTSDDSTAMGSTRSASSESSQGTVMICRPMVGEVTTGGGFVAVFRKMSTEEWALQIEWRQTRTGAAKKFYRA</sequence>
<evidence type="ECO:0000256" key="2">
    <source>
        <dbReference type="ARBA" id="ARBA00015963"/>
    </source>
</evidence>
<dbReference type="RefSeq" id="XP_013256938.1">
    <property type="nucleotide sequence ID" value="XM_013401484.1"/>
</dbReference>
<evidence type="ECO:0000256" key="4">
    <source>
        <dbReference type="SAM" id="MobiDB-lite"/>
    </source>
</evidence>
<evidence type="ECO:0000313" key="5">
    <source>
        <dbReference type="EMBL" id="KEF54348.1"/>
    </source>
</evidence>
<dbReference type="Gene3D" id="3.40.50.150">
    <property type="entry name" value="Vaccinia Virus protein VP39"/>
    <property type="match status" value="1"/>
</dbReference>
<feature type="compositionally biased region" description="Polar residues" evidence="4">
    <location>
        <begin position="399"/>
        <end position="429"/>
    </location>
</feature>
<dbReference type="OrthoDB" id="5585464at2759"/>
<keyword evidence="6" id="KW-1185">Reference proteome</keyword>
<dbReference type="VEuPathDB" id="FungiDB:A1O9_09514"/>
<accession>A0A072P510</accession>
<dbReference type="PANTHER" id="PTHR12133">
    <property type="entry name" value="TRNA (ADENINE(58)-N(1))-METHYLTRANSFERASE"/>
    <property type="match status" value="1"/>
</dbReference>
<dbReference type="HOGENOM" id="CLU_029873_1_0_1"/>
<organism evidence="5 6">
    <name type="scientific">Exophiala aquamarina CBS 119918</name>
    <dbReference type="NCBI Taxonomy" id="1182545"/>
    <lineage>
        <taxon>Eukaryota</taxon>
        <taxon>Fungi</taxon>
        <taxon>Dikarya</taxon>
        <taxon>Ascomycota</taxon>
        <taxon>Pezizomycotina</taxon>
        <taxon>Eurotiomycetes</taxon>
        <taxon>Chaetothyriomycetidae</taxon>
        <taxon>Chaetothyriales</taxon>
        <taxon>Herpotrichiellaceae</taxon>
        <taxon>Exophiala</taxon>
    </lineage>
</organism>
<dbReference type="STRING" id="1182545.A0A072P510"/>
<evidence type="ECO:0000256" key="3">
    <source>
        <dbReference type="ARBA" id="ARBA00033309"/>
    </source>
</evidence>